<dbReference type="EMBL" id="JACJVQ010000005">
    <property type="protein sequence ID" value="MBB6634014.1"/>
    <property type="molecule type" value="Genomic_DNA"/>
</dbReference>
<keyword evidence="1" id="KW-0812">Transmembrane</keyword>
<keyword evidence="1" id="KW-0472">Membrane</keyword>
<proteinExistence type="predicted"/>
<dbReference type="AlphaFoldDB" id="A0A841SPY0"/>
<name>A0A841SPY0_9BACL</name>
<reference evidence="2 3" key="1">
    <citation type="submission" date="2020-08" db="EMBL/GenBank/DDBJ databases">
        <title>Cohnella phylogeny.</title>
        <authorList>
            <person name="Dunlap C."/>
        </authorList>
    </citation>
    <scope>NUCLEOTIDE SEQUENCE [LARGE SCALE GENOMIC DNA]</scope>
    <source>
        <strain evidence="2 3">DSM 25241</strain>
    </source>
</reference>
<comment type="caution">
    <text evidence="2">The sequence shown here is derived from an EMBL/GenBank/DDBJ whole genome shotgun (WGS) entry which is preliminary data.</text>
</comment>
<organism evidence="2 3">
    <name type="scientific">Cohnella thailandensis</name>
    <dbReference type="NCBI Taxonomy" id="557557"/>
    <lineage>
        <taxon>Bacteria</taxon>
        <taxon>Bacillati</taxon>
        <taxon>Bacillota</taxon>
        <taxon>Bacilli</taxon>
        <taxon>Bacillales</taxon>
        <taxon>Paenibacillaceae</taxon>
        <taxon>Cohnella</taxon>
    </lineage>
</organism>
<keyword evidence="1" id="KW-1133">Transmembrane helix</keyword>
<accession>A0A841SPY0</accession>
<evidence type="ECO:0000256" key="1">
    <source>
        <dbReference type="SAM" id="Phobius"/>
    </source>
</evidence>
<feature type="transmembrane region" description="Helical" evidence="1">
    <location>
        <begin position="39"/>
        <end position="60"/>
    </location>
</feature>
<protein>
    <submittedName>
        <fullName evidence="2">Uncharacterized protein</fullName>
    </submittedName>
</protein>
<dbReference type="Proteomes" id="UP000535838">
    <property type="component" value="Unassembled WGS sequence"/>
</dbReference>
<keyword evidence="3" id="KW-1185">Reference proteome</keyword>
<sequence>MRASHLLYHSERLIAVSHAKKKPPVLQQKKPQEEGNKRALIWIGAAVAVVFVAVAVLLIVDI</sequence>
<gene>
    <name evidence="2" type="ORF">H7B67_07830</name>
</gene>
<evidence type="ECO:0000313" key="3">
    <source>
        <dbReference type="Proteomes" id="UP000535838"/>
    </source>
</evidence>
<evidence type="ECO:0000313" key="2">
    <source>
        <dbReference type="EMBL" id="MBB6634014.1"/>
    </source>
</evidence>